<feature type="compositionally biased region" description="Basic and acidic residues" evidence="1">
    <location>
        <begin position="1"/>
        <end position="13"/>
    </location>
</feature>
<dbReference type="OrthoDB" id="3481312at2"/>
<dbReference type="EMBL" id="SMKU01000146">
    <property type="protein sequence ID" value="TDD80838.1"/>
    <property type="molecule type" value="Genomic_DNA"/>
</dbReference>
<dbReference type="AlphaFoldDB" id="A0A4R5B3S0"/>
<name>A0A4R5B3S0_9ACTN</name>
<evidence type="ECO:0000256" key="1">
    <source>
        <dbReference type="SAM" id="MobiDB-lite"/>
    </source>
</evidence>
<organism evidence="2 3">
    <name type="scientific">Actinomadura rubrisoli</name>
    <dbReference type="NCBI Taxonomy" id="2530368"/>
    <lineage>
        <taxon>Bacteria</taxon>
        <taxon>Bacillati</taxon>
        <taxon>Actinomycetota</taxon>
        <taxon>Actinomycetes</taxon>
        <taxon>Streptosporangiales</taxon>
        <taxon>Thermomonosporaceae</taxon>
        <taxon>Actinomadura</taxon>
    </lineage>
</organism>
<evidence type="ECO:0000313" key="2">
    <source>
        <dbReference type="EMBL" id="TDD80838.1"/>
    </source>
</evidence>
<protein>
    <submittedName>
        <fullName evidence="2">Uncharacterized protein</fullName>
    </submittedName>
</protein>
<dbReference type="RefSeq" id="WP_131897374.1">
    <property type="nucleotide sequence ID" value="NZ_SMKU01000146.1"/>
</dbReference>
<accession>A0A4R5B3S0</accession>
<gene>
    <name evidence="2" type="ORF">E1298_25155</name>
</gene>
<feature type="region of interest" description="Disordered" evidence="1">
    <location>
        <begin position="1"/>
        <end position="90"/>
    </location>
</feature>
<feature type="compositionally biased region" description="Basic and acidic residues" evidence="1">
    <location>
        <begin position="58"/>
        <end position="69"/>
    </location>
</feature>
<feature type="compositionally biased region" description="Acidic residues" evidence="1">
    <location>
        <begin position="70"/>
        <end position="79"/>
    </location>
</feature>
<keyword evidence="3" id="KW-1185">Reference proteome</keyword>
<proteinExistence type="predicted"/>
<sequence>MTERRPGEGRDFREDMDDMGDDEQAEEIALTEQYVQDPPEDHRIEEPEDGRDGVGITDYERQTARRGDDEPWPEPDTPAESDAVNPTRRP</sequence>
<reference evidence="2 3" key="1">
    <citation type="submission" date="2019-03" db="EMBL/GenBank/DDBJ databases">
        <title>Draft genome sequences of novel Actinobacteria.</title>
        <authorList>
            <person name="Sahin N."/>
            <person name="Ay H."/>
            <person name="Saygin H."/>
        </authorList>
    </citation>
    <scope>NUCLEOTIDE SEQUENCE [LARGE SCALE GENOMIC DNA]</scope>
    <source>
        <strain evidence="2 3">H3C3</strain>
    </source>
</reference>
<dbReference type="Proteomes" id="UP000294513">
    <property type="component" value="Unassembled WGS sequence"/>
</dbReference>
<evidence type="ECO:0000313" key="3">
    <source>
        <dbReference type="Proteomes" id="UP000294513"/>
    </source>
</evidence>
<comment type="caution">
    <text evidence="2">The sequence shown here is derived from an EMBL/GenBank/DDBJ whole genome shotgun (WGS) entry which is preliminary data.</text>
</comment>
<feature type="compositionally biased region" description="Acidic residues" evidence="1">
    <location>
        <begin position="14"/>
        <end position="26"/>
    </location>
</feature>